<organism evidence="1 2">
    <name type="scientific">Parastrongyloides trichosuri</name>
    <name type="common">Possum-specific nematode worm</name>
    <dbReference type="NCBI Taxonomy" id="131310"/>
    <lineage>
        <taxon>Eukaryota</taxon>
        <taxon>Metazoa</taxon>
        <taxon>Ecdysozoa</taxon>
        <taxon>Nematoda</taxon>
        <taxon>Chromadorea</taxon>
        <taxon>Rhabditida</taxon>
        <taxon>Tylenchina</taxon>
        <taxon>Panagrolaimomorpha</taxon>
        <taxon>Strongyloidoidea</taxon>
        <taxon>Strongyloididae</taxon>
        <taxon>Parastrongyloides</taxon>
    </lineage>
</organism>
<accession>A0A0N5A792</accession>
<proteinExistence type="predicted"/>
<dbReference type="WBParaSite" id="PTRK_0001787800.1">
    <property type="protein sequence ID" value="PTRK_0001787800.1"/>
    <property type="gene ID" value="PTRK_0001787800"/>
</dbReference>
<reference evidence="2" key="1">
    <citation type="submission" date="2017-02" db="UniProtKB">
        <authorList>
            <consortium name="WormBaseParasite"/>
        </authorList>
    </citation>
    <scope>IDENTIFICATION</scope>
</reference>
<keyword evidence="1" id="KW-1185">Reference proteome</keyword>
<dbReference type="Proteomes" id="UP000038045">
    <property type="component" value="Unplaced"/>
</dbReference>
<dbReference type="Pfam" id="PF13896">
    <property type="entry name" value="Glyco_transf_49"/>
    <property type="match status" value="1"/>
</dbReference>
<dbReference type="PANTHER" id="PTHR47411:SF3">
    <property type="entry name" value="I-BETA-1,3-N-ACETYLGLUCOSAMINYLTRANSFERASE"/>
    <property type="match status" value="1"/>
</dbReference>
<name>A0A0N5A792_PARTI</name>
<dbReference type="AlphaFoldDB" id="A0A0N5A792"/>
<dbReference type="PANTHER" id="PTHR47411">
    <property type="entry name" value="B3GNT1, BETA-1,3-N-ACETYLGUCOSAMINYLTRANSFERASE 1, HOMOLOG"/>
    <property type="match status" value="1"/>
</dbReference>
<dbReference type="STRING" id="131310.A0A0N5A792"/>
<evidence type="ECO:0000313" key="1">
    <source>
        <dbReference type="Proteomes" id="UP000038045"/>
    </source>
</evidence>
<evidence type="ECO:0000313" key="2">
    <source>
        <dbReference type="WBParaSite" id="PTRK_0001787800.1"/>
    </source>
</evidence>
<protein>
    <submittedName>
        <fullName evidence="2">Metallophos domain-containing protein</fullName>
    </submittedName>
</protein>
<sequence>MCPSIIIKNYIIPKDFKKEYYNLRNISKRIVKKFDIYPINEARNVARLGKKTILFLSGDIENYSSNGYERKVSKLATVYLLEQRRKIVLVHRRFEYEKGFKRPKNKKELKKLLDRKKAGIFHSFQFVGAHYIRGLKEWLAVPENGNETSSFMTINYTNPIWEPQFVGDDRVPFHDEIFPYRFRSNTHLGNIMCHQEFRFTILNDVFTAHEGRKRRLEDNEVKFYVEGHKKVKNIISKFNGNLKKMYPHMKNICKNMTVGSTGYIAKRYKQLMANGTI</sequence>